<sequence>MTMSWSMRRVPPEPRRRITSSSMGAYVLLSLLTGARTEALRALTWSHIDPHRQPAHRRAAPSAGAAAVEQIARLIGHAGGSAVTETVYRKQLRPVIDEAPNGLYVPVVELFSPGTEFAAETEKALLAVGHAAALGYLVAVVWLLVALAVTRHRTSAGST</sequence>
<gene>
    <name evidence="2" type="ORF">KDL28_18550</name>
</gene>
<name>A0ABT1A2B5_9PSEU</name>
<evidence type="ECO:0000313" key="2">
    <source>
        <dbReference type="EMBL" id="MCO1657065.1"/>
    </source>
</evidence>
<keyword evidence="1" id="KW-1133">Transmembrane helix</keyword>
<keyword evidence="1" id="KW-0812">Transmembrane</keyword>
<feature type="transmembrane region" description="Helical" evidence="1">
    <location>
        <begin position="124"/>
        <end position="149"/>
    </location>
</feature>
<keyword evidence="1" id="KW-0472">Membrane</keyword>
<keyword evidence="3" id="KW-1185">Reference proteome</keyword>
<evidence type="ECO:0000313" key="3">
    <source>
        <dbReference type="Proteomes" id="UP001165283"/>
    </source>
</evidence>
<organism evidence="2 3">
    <name type="scientific">Pseudonocardia humida</name>
    <dbReference type="NCBI Taxonomy" id="2800819"/>
    <lineage>
        <taxon>Bacteria</taxon>
        <taxon>Bacillati</taxon>
        <taxon>Actinomycetota</taxon>
        <taxon>Actinomycetes</taxon>
        <taxon>Pseudonocardiales</taxon>
        <taxon>Pseudonocardiaceae</taxon>
        <taxon>Pseudonocardia</taxon>
    </lineage>
</organism>
<protein>
    <submittedName>
        <fullName evidence="2">Uncharacterized protein</fullName>
    </submittedName>
</protein>
<reference evidence="2" key="1">
    <citation type="submission" date="2021-04" db="EMBL/GenBank/DDBJ databases">
        <title>Pseudonocardia sp. nov., isolated from sandy soil of mangrove forest.</title>
        <authorList>
            <person name="Zan Z."/>
            <person name="Huang R."/>
            <person name="Liu W."/>
        </authorList>
    </citation>
    <scope>NUCLEOTIDE SEQUENCE</scope>
    <source>
        <strain evidence="2">S2-4</strain>
    </source>
</reference>
<evidence type="ECO:0000256" key="1">
    <source>
        <dbReference type="SAM" id="Phobius"/>
    </source>
</evidence>
<comment type="caution">
    <text evidence="2">The sequence shown here is derived from an EMBL/GenBank/DDBJ whole genome shotgun (WGS) entry which is preliminary data.</text>
</comment>
<dbReference type="EMBL" id="JAGSOV010000039">
    <property type="protein sequence ID" value="MCO1657065.1"/>
    <property type="molecule type" value="Genomic_DNA"/>
</dbReference>
<dbReference type="Proteomes" id="UP001165283">
    <property type="component" value="Unassembled WGS sequence"/>
</dbReference>
<proteinExistence type="predicted"/>
<accession>A0ABT1A2B5</accession>
<dbReference type="RefSeq" id="WP_252440394.1">
    <property type="nucleotide sequence ID" value="NZ_JAGSOV010000039.1"/>
</dbReference>